<reference evidence="2" key="1">
    <citation type="submission" date="2011-01" db="EMBL/GenBank/DDBJ databases">
        <title>Complete sequence of chromosome of Thermovibrio ammonificans HB-1.</title>
        <authorList>
            <consortium name="US DOE Joint Genome Institute"/>
            <person name="Lucas S."/>
            <person name="Copeland A."/>
            <person name="Lapidus A."/>
            <person name="Cheng J.-F."/>
            <person name="Goodwin L."/>
            <person name="Pitluck S."/>
            <person name="Davenport K."/>
            <person name="Detter J.C."/>
            <person name="Han C."/>
            <person name="Tapia R."/>
            <person name="Land M."/>
            <person name="Hauser L."/>
            <person name="Kyrpides N."/>
            <person name="Ivanova N."/>
            <person name="Ovchinnikova G."/>
            <person name="Vetriani C."/>
            <person name="Woyke T."/>
        </authorList>
    </citation>
    <scope>NUCLEOTIDE SEQUENCE [LARGE SCALE GENOMIC DNA]</scope>
    <source>
        <strain evidence="2">HB-1</strain>
    </source>
</reference>
<keyword evidence="1" id="KW-0732">Signal</keyword>
<protein>
    <recommendedName>
        <fullName evidence="4">DUF1439 domain-containing protein</fullName>
    </recommendedName>
</protein>
<dbReference type="Pfam" id="PF07273">
    <property type="entry name" value="DUF1439"/>
    <property type="match status" value="1"/>
</dbReference>
<evidence type="ECO:0000313" key="2">
    <source>
        <dbReference type="EMBL" id="ADU96285.1"/>
    </source>
</evidence>
<feature type="signal peptide" evidence="1">
    <location>
        <begin position="1"/>
        <end position="21"/>
    </location>
</feature>
<name>E8T4F0_THEA1</name>
<evidence type="ECO:0000256" key="1">
    <source>
        <dbReference type="SAM" id="SignalP"/>
    </source>
</evidence>
<proteinExistence type="predicted"/>
<accession>E8T4F0</accession>
<evidence type="ECO:0000313" key="3">
    <source>
        <dbReference type="Proteomes" id="UP000006362"/>
    </source>
</evidence>
<dbReference type="KEGG" id="tam:Theam_0312"/>
<keyword evidence="3" id="KW-1185">Reference proteome</keyword>
<gene>
    <name evidence="2" type="ordered locus">Theam_0312</name>
</gene>
<dbReference type="OrthoDB" id="9862107at2"/>
<dbReference type="eggNOG" id="ENOG5030WJ5">
    <property type="taxonomic scope" value="Bacteria"/>
</dbReference>
<feature type="chain" id="PRO_5003231197" description="DUF1439 domain-containing protein" evidence="1">
    <location>
        <begin position="22"/>
        <end position="164"/>
    </location>
</feature>
<dbReference type="Gene3D" id="3.15.10.40">
    <property type="entry name" value="Uncharacterised protein PF07273, DUF1439"/>
    <property type="match status" value="1"/>
</dbReference>
<dbReference type="RefSeq" id="WP_013537071.1">
    <property type="nucleotide sequence ID" value="NC_014926.1"/>
</dbReference>
<dbReference type="STRING" id="648996.Theam_0312"/>
<dbReference type="HOGENOM" id="CLU_1618208_0_0_0"/>
<evidence type="ECO:0008006" key="4">
    <source>
        <dbReference type="Google" id="ProtNLM"/>
    </source>
</evidence>
<dbReference type="Proteomes" id="UP000006362">
    <property type="component" value="Chromosome"/>
</dbReference>
<sequence>MKRFIPLLSSLLILASCVSYTLTVPQTEVNAKVKKVFPVKKRYSLAEVVLKNPQVNLLNGNRGEVKLSYVLNLAGVKKIKGSLDAIGRFEYDPKSATVYLTGLEVKGIKLGGKEFNARKWSSLIERLLGEKLYRIPVYTIKGSKAKLVKGVEVKNGKLLIKLGM</sequence>
<dbReference type="AlphaFoldDB" id="E8T4F0"/>
<dbReference type="EMBL" id="CP002444">
    <property type="protein sequence ID" value="ADU96285.1"/>
    <property type="molecule type" value="Genomic_DNA"/>
</dbReference>
<dbReference type="InterPro" id="IPR010835">
    <property type="entry name" value="DUF1439"/>
</dbReference>
<dbReference type="PROSITE" id="PS51257">
    <property type="entry name" value="PROKAR_LIPOPROTEIN"/>
    <property type="match status" value="1"/>
</dbReference>
<organism evidence="2 3">
    <name type="scientific">Thermovibrio ammonificans (strain DSM 15698 / JCM 12110 / HB-1)</name>
    <dbReference type="NCBI Taxonomy" id="648996"/>
    <lineage>
        <taxon>Bacteria</taxon>
        <taxon>Pseudomonadati</taxon>
        <taxon>Aquificota</taxon>
        <taxon>Aquificia</taxon>
        <taxon>Desulfurobacteriales</taxon>
        <taxon>Desulfurobacteriaceae</taxon>
        <taxon>Thermovibrio</taxon>
    </lineage>
</organism>